<accession>A0ABQ0BVC3</accession>
<evidence type="ECO:0000313" key="3">
    <source>
        <dbReference type="Proteomes" id="UP001600941"/>
    </source>
</evidence>
<feature type="domain" description="DUF305" evidence="1">
    <location>
        <begin position="40"/>
        <end position="184"/>
    </location>
</feature>
<dbReference type="Gene3D" id="1.20.1260.10">
    <property type="match status" value="1"/>
</dbReference>
<dbReference type="PANTHER" id="PTHR36933">
    <property type="entry name" value="SLL0788 PROTEIN"/>
    <property type="match status" value="1"/>
</dbReference>
<dbReference type="EMBL" id="BAABZQ010000001">
    <property type="protein sequence ID" value="GAA6500488.1"/>
    <property type="molecule type" value="Genomic_DNA"/>
</dbReference>
<sequence length="190" mass="21744">MTNTCQLSNNTIDYVKCYQCILNTMIENMTSVCFTDSISVNFIKQMIPHHRAAIEMSESLLRFTTCIPLQNIAENIICSQKESICNMEAICPGCSCQRNAPRALNYYQRSNECILRNMFREMHTACTDNCIDANFMREMIPHHKGAILMSRNALKFCVCPELKPILESIIDSQEKGVQEMQQLLGEITQK</sequence>
<protein>
    <recommendedName>
        <fullName evidence="1">DUF305 domain-containing protein</fullName>
    </recommendedName>
</protein>
<gene>
    <name evidence="2" type="ORF">K340107D12_33040</name>
</gene>
<dbReference type="Pfam" id="PF03713">
    <property type="entry name" value="DUF305"/>
    <property type="match status" value="1"/>
</dbReference>
<keyword evidence="3" id="KW-1185">Reference proteome</keyword>
<dbReference type="PANTHER" id="PTHR36933:SF1">
    <property type="entry name" value="SLL0788 PROTEIN"/>
    <property type="match status" value="1"/>
</dbReference>
<dbReference type="Proteomes" id="UP001600941">
    <property type="component" value="Unassembled WGS sequence"/>
</dbReference>
<name>A0ABQ0BVC3_9FIRM</name>
<organism evidence="2 3">
    <name type="scientific">Blautia parvula</name>
    <dbReference type="NCBI Taxonomy" id="2877527"/>
    <lineage>
        <taxon>Bacteria</taxon>
        <taxon>Bacillati</taxon>
        <taxon>Bacillota</taxon>
        <taxon>Clostridia</taxon>
        <taxon>Lachnospirales</taxon>
        <taxon>Lachnospiraceae</taxon>
        <taxon>Blautia</taxon>
    </lineage>
</organism>
<proteinExistence type="predicted"/>
<reference evidence="2 3" key="1">
    <citation type="submission" date="2024-04" db="EMBL/GenBank/DDBJ databases">
        <title>Defined microbial consortia suppress multidrug-resistant proinflammatory Enterobacteriaceae via ecological control.</title>
        <authorList>
            <person name="Furuichi M."/>
            <person name="Kawaguchi T."/>
            <person name="Pust M."/>
            <person name="Yasuma K."/>
            <person name="Plichta D."/>
            <person name="Hasegawa N."/>
            <person name="Ohya T."/>
            <person name="Bhattarai S."/>
            <person name="Sasajima S."/>
            <person name="Aoto Y."/>
            <person name="Tuganbaev T."/>
            <person name="Yaginuma M."/>
            <person name="Ueda M."/>
            <person name="Okahashi N."/>
            <person name="Amafuji K."/>
            <person name="Kiridooshi Y."/>
            <person name="Sugita K."/>
            <person name="Strazar M."/>
            <person name="Skelly A."/>
            <person name="Suda W."/>
            <person name="Hattori M."/>
            <person name="Nakamoto N."/>
            <person name="Caballero S."/>
            <person name="Norman J."/>
            <person name="Olle B."/>
            <person name="Tanoue T."/>
            <person name="Arita M."/>
            <person name="Bucci V."/>
            <person name="Atarashi K."/>
            <person name="Xavier R."/>
            <person name="Honda K."/>
        </authorList>
    </citation>
    <scope>NUCLEOTIDE SEQUENCE [LARGE SCALE GENOMIC DNA]</scope>
    <source>
        <strain evidence="3">k34-0107-D12</strain>
    </source>
</reference>
<comment type="caution">
    <text evidence="2">The sequence shown here is derived from an EMBL/GenBank/DDBJ whole genome shotgun (WGS) entry which is preliminary data.</text>
</comment>
<dbReference type="RefSeq" id="WP_227210924.1">
    <property type="nucleotide sequence ID" value="NZ_BAABZQ010000001.1"/>
</dbReference>
<evidence type="ECO:0000259" key="1">
    <source>
        <dbReference type="Pfam" id="PF03713"/>
    </source>
</evidence>
<dbReference type="InterPro" id="IPR012347">
    <property type="entry name" value="Ferritin-like"/>
</dbReference>
<evidence type="ECO:0000313" key="2">
    <source>
        <dbReference type="EMBL" id="GAA6500488.1"/>
    </source>
</evidence>
<dbReference type="InterPro" id="IPR005183">
    <property type="entry name" value="DUF305_CopM-like"/>
</dbReference>